<dbReference type="PANTHER" id="PTHR11941">
    <property type="entry name" value="ENOYL-COA HYDRATASE-RELATED"/>
    <property type="match status" value="1"/>
</dbReference>
<dbReference type="RefSeq" id="WP_179426660.1">
    <property type="nucleotide sequence ID" value="NZ_JACBZP010000001.1"/>
</dbReference>
<evidence type="ECO:0000313" key="2">
    <source>
        <dbReference type="Proteomes" id="UP000539111"/>
    </source>
</evidence>
<proteinExistence type="predicted"/>
<protein>
    <submittedName>
        <fullName evidence="1">Enoyl-CoA hydratase/carnithine racemase</fullName>
    </submittedName>
</protein>
<dbReference type="EMBL" id="JACBZP010000001">
    <property type="protein sequence ID" value="NYI66974.1"/>
    <property type="molecule type" value="Genomic_DNA"/>
</dbReference>
<dbReference type="Gene3D" id="3.90.226.10">
    <property type="entry name" value="2-enoyl-CoA Hydratase, Chain A, domain 1"/>
    <property type="match status" value="1"/>
</dbReference>
<dbReference type="PANTHER" id="PTHR11941:SF54">
    <property type="entry name" value="ENOYL-COA HYDRATASE, MITOCHONDRIAL"/>
    <property type="match status" value="1"/>
</dbReference>
<dbReference type="InterPro" id="IPR029045">
    <property type="entry name" value="ClpP/crotonase-like_dom_sf"/>
</dbReference>
<dbReference type="SUPFAM" id="SSF52096">
    <property type="entry name" value="ClpP/crotonase"/>
    <property type="match status" value="1"/>
</dbReference>
<comment type="caution">
    <text evidence="1">The sequence shown here is derived from an EMBL/GenBank/DDBJ whole genome shotgun (WGS) entry which is preliminary data.</text>
</comment>
<dbReference type="CDD" id="cd06558">
    <property type="entry name" value="crotonase-like"/>
    <property type="match status" value="1"/>
</dbReference>
<keyword evidence="2" id="KW-1185">Reference proteome</keyword>
<organism evidence="1 2">
    <name type="scientific">Spelaeicoccus albus</name>
    <dbReference type="NCBI Taxonomy" id="1280376"/>
    <lineage>
        <taxon>Bacteria</taxon>
        <taxon>Bacillati</taxon>
        <taxon>Actinomycetota</taxon>
        <taxon>Actinomycetes</taxon>
        <taxon>Micrococcales</taxon>
        <taxon>Brevibacteriaceae</taxon>
        <taxon>Spelaeicoccus</taxon>
    </lineage>
</organism>
<dbReference type="Pfam" id="PF00378">
    <property type="entry name" value="ECH_1"/>
    <property type="match status" value="1"/>
</dbReference>
<reference evidence="1 2" key="1">
    <citation type="submission" date="2020-07" db="EMBL/GenBank/DDBJ databases">
        <title>Sequencing the genomes of 1000 actinobacteria strains.</title>
        <authorList>
            <person name="Klenk H.-P."/>
        </authorList>
    </citation>
    <scope>NUCLEOTIDE SEQUENCE [LARGE SCALE GENOMIC DNA]</scope>
    <source>
        <strain evidence="1 2">DSM 26341</strain>
    </source>
</reference>
<dbReference type="AlphaFoldDB" id="A0A7Z0A9P1"/>
<accession>A0A7Z0A9P1</accession>
<dbReference type="GO" id="GO:0003824">
    <property type="term" value="F:catalytic activity"/>
    <property type="evidence" value="ECO:0007669"/>
    <property type="project" value="UniProtKB-ARBA"/>
</dbReference>
<gene>
    <name evidence="1" type="ORF">BJY26_001280</name>
</gene>
<dbReference type="GO" id="GO:0006635">
    <property type="term" value="P:fatty acid beta-oxidation"/>
    <property type="evidence" value="ECO:0007669"/>
    <property type="project" value="TreeGrafter"/>
</dbReference>
<name>A0A7Z0A9P1_9MICO</name>
<dbReference type="InterPro" id="IPR001753">
    <property type="entry name" value="Enoyl-CoA_hydra/iso"/>
</dbReference>
<evidence type="ECO:0000313" key="1">
    <source>
        <dbReference type="EMBL" id="NYI66974.1"/>
    </source>
</evidence>
<dbReference type="Proteomes" id="UP000539111">
    <property type="component" value="Unassembled WGS sequence"/>
</dbReference>
<sequence length="269" mass="28827">MTTDTRSDVTADLHSEVTAEISDGVAVVTLNRPSARNALNLPMCLALTDTFRTLNADDGVKAVVVQGAGPSFCAGADLKERKGRDAAWVRGRRQASFEAYRTIESCRKPVLTLVHGSVVGSGGEIAMAGDFVYAASNTVFKFPEVHWGTVGATQRLQRVIGKRKAKELLLTNGTLSAGEALAFGLVLRVIDPDELETVGIETARTMAAAPPLSVELTKQAIDLGAELTLEQGIRVEMNAIERNLADPGWKDGVDRFAAAHESRQESDHQ</sequence>